<feature type="non-terminal residue" evidence="1">
    <location>
        <position position="1"/>
    </location>
</feature>
<reference evidence="1 2" key="1">
    <citation type="journal article" date="2015" name="Nature">
        <title>rRNA introns, odd ribosomes, and small enigmatic genomes across a large radiation of phyla.</title>
        <authorList>
            <person name="Brown C.T."/>
            <person name="Hug L.A."/>
            <person name="Thomas B.C."/>
            <person name="Sharon I."/>
            <person name="Castelle C.J."/>
            <person name="Singh A."/>
            <person name="Wilkins M.J."/>
            <person name="Williams K.H."/>
            <person name="Banfield J.F."/>
        </authorList>
    </citation>
    <scope>NUCLEOTIDE SEQUENCE [LARGE SCALE GENOMIC DNA]</scope>
</reference>
<dbReference type="AlphaFoldDB" id="A0A0G1N1D8"/>
<protein>
    <submittedName>
        <fullName evidence="1">Uncharacterized protein</fullName>
    </submittedName>
</protein>
<proteinExistence type="predicted"/>
<sequence length="114" mass="13241">CLENYKTHSPENKELAKRVLESGGAIISEYGPGETIEKKLLQDYNIIEEEKHEEKLSMKVYSGESIPHFFSCHLVQRFLLLFCTTLKRTKMNPLPFPLPQPLKFFLYVSSSYRA</sequence>
<name>A0A0G1N1D8_9BACT</name>
<dbReference type="Proteomes" id="UP000034911">
    <property type="component" value="Unassembled WGS sequence"/>
</dbReference>
<dbReference type="EMBL" id="LCLH01000001">
    <property type="protein sequence ID" value="KKU14309.1"/>
    <property type="molecule type" value="Genomic_DNA"/>
</dbReference>
<comment type="caution">
    <text evidence="1">The sequence shown here is derived from an EMBL/GenBank/DDBJ whole genome shotgun (WGS) entry which is preliminary data.</text>
</comment>
<evidence type="ECO:0000313" key="1">
    <source>
        <dbReference type="EMBL" id="KKU14309.1"/>
    </source>
</evidence>
<evidence type="ECO:0000313" key="2">
    <source>
        <dbReference type="Proteomes" id="UP000034911"/>
    </source>
</evidence>
<accession>A0A0G1N1D8</accession>
<gene>
    <name evidence="1" type="ORF">UX20_C0001G0001</name>
</gene>
<organism evidence="1 2">
    <name type="scientific">Candidatus Magasanikbacteria bacterium GW2011_GWC2_45_8</name>
    <dbReference type="NCBI Taxonomy" id="1619050"/>
    <lineage>
        <taxon>Bacteria</taxon>
        <taxon>Candidatus Magasanikiibacteriota</taxon>
    </lineage>
</organism>
<dbReference type="STRING" id="1619050.UX20_C0001G0001"/>